<reference evidence="3 4" key="1">
    <citation type="submission" date="2019-02" db="EMBL/GenBank/DDBJ databases">
        <title>First genome of the species Streptococcus parasuis.</title>
        <authorList>
            <person name="Stevens M.J.A."/>
            <person name="Stephan R."/>
        </authorList>
    </citation>
    <scope>NUCLEOTIDE SEQUENCE [LARGE SCALE GENOMIC DNA]</scope>
    <source>
        <strain evidence="3 4">4253</strain>
    </source>
</reference>
<dbReference type="Pfam" id="PF01408">
    <property type="entry name" value="GFO_IDH_MocA"/>
    <property type="match status" value="1"/>
</dbReference>
<dbReference type="Gene3D" id="3.30.360.10">
    <property type="entry name" value="Dihydrodipicolinate Reductase, domain 2"/>
    <property type="match status" value="1"/>
</dbReference>
<dbReference type="EMBL" id="SHGT01000024">
    <property type="protein sequence ID" value="TAA13184.1"/>
    <property type="molecule type" value="Genomic_DNA"/>
</dbReference>
<evidence type="ECO:0000259" key="1">
    <source>
        <dbReference type="Pfam" id="PF01408"/>
    </source>
</evidence>
<dbReference type="OrthoDB" id="9815825at2"/>
<dbReference type="SUPFAM" id="SSF55347">
    <property type="entry name" value="Glyceraldehyde-3-phosphate dehydrogenase-like, C-terminal domain"/>
    <property type="match status" value="1"/>
</dbReference>
<dbReference type="SUPFAM" id="SSF51735">
    <property type="entry name" value="NAD(P)-binding Rossmann-fold domains"/>
    <property type="match status" value="1"/>
</dbReference>
<dbReference type="Proteomes" id="UP000291525">
    <property type="component" value="Unassembled WGS sequence"/>
</dbReference>
<dbReference type="Pfam" id="PF22725">
    <property type="entry name" value="GFO_IDH_MocA_C3"/>
    <property type="match status" value="1"/>
</dbReference>
<proteinExistence type="predicted"/>
<gene>
    <name evidence="3" type="ORF">EXW74_05215</name>
</gene>
<dbReference type="PANTHER" id="PTHR43054:SF1">
    <property type="entry name" value="SCYLLO-INOSITOL 2-DEHYDROGENASE (NADP(+)) IOLU"/>
    <property type="match status" value="1"/>
</dbReference>
<accession>A0A4Q8L1J6</accession>
<dbReference type="RefSeq" id="WP_130554994.1">
    <property type="nucleotide sequence ID" value="NZ_SHGT01000024.1"/>
</dbReference>
<sequence>MIDFGIIGTSPITHQFIKAALQTNKYQFRAVFSRNYDTAESFAKPYAKVDLFTDFSSFLSSEIDLVYIASPNSLHYQQAKAVLLAGKHAIVEKPMVSTPAEFEDLRQIASEKGLFLFEAARNFQEESFQTIRQFLADKSIIGGHFSYAKYSSKMPELLAGNTPNIFSADFSGGALMDLGVYAVYAAIGLIGAPQTARYVAQQLPSSVDLNGVGQLVYENFTVGIQAGKNMTSHLPSEIYTSEGTLTLNACQHISSAIFTKNNGEQYQLPLASKDQSMIEEAIHFAQVIEEANHPLAEQWLDVASDVHRTLYLMRQDAGITFKADTHEN</sequence>
<organism evidence="3 4">
    <name type="scientific">Streptococcus parasuis</name>
    <dbReference type="NCBI Taxonomy" id="1501662"/>
    <lineage>
        <taxon>Bacteria</taxon>
        <taxon>Bacillati</taxon>
        <taxon>Bacillota</taxon>
        <taxon>Bacilli</taxon>
        <taxon>Lactobacillales</taxon>
        <taxon>Streptococcaceae</taxon>
        <taxon>Streptococcus</taxon>
    </lineage>
</organism>
<feature type="domain" description="Gfo/Idh/MocA-like oxidoreductase N-terminal" evidence="1">
    <location>
        <begin position="3"/>
        <end position="117"/>
    </location>
</feature>
<dbReference type="AlphaFoldDB" id="A0A4Q8L1J6"/>
<evidence type="ECO:0000313" key="3">
    <source>
        <dbReference type="EMBL" id="TAA13184.1"/>
    </source>
</evidence>
<dbReference type="Gene3D" id="3.40.50.720">
    <property type="entry name" value="NAD(P)-binding Rossmann-like Domain"/>
    <property type="match status" value="1"/>
</dbReference>
<protein>
    <submittedName>
        <fullName evidence="3">Gfo/Idh/MocA family oxidoreductase</fullName>
    </submittedName>
</protein>
<dbReference type="InterPro" id="IPR036291">
    <property type="entry name" value="NAD(P)-bd_dom_sf"/>
</dbReference>
<feature type="domain" description="GFO/IDH/MocA-like oxidoreductase" evidence="2">
    <location>
        <begin position="129"/>
        <end position="245"/>
    </location>
</feature>
<comment type="caution">
    <text evidence="3">The sequence shown here is derived from an EMBL/GenBank/DDBJ whole genome shotgun (WGS) entry which is preliminary data.</text>
</comment>
<dbReference type="InterPro" id="IPR000683">
    <property type="entry name" value="Gfo/Idh/MocA-like_OxRdtase_N"/>
</dbReference>
<dbReference type="GO" id="GO:0000166">
    <property type="term" value="F:nucleotide binding"/>
    <property type="evidence" value="ECO:0007669"/>
    <property type="project" value="InterPro"/>
</dbReference>
<evidence type="ECO:0000313" key="4">
    <source>
        <dbReference type="Proteomes" id="UP000291525"/>
    </source>
</evidence>
<evidence type="ECO:0000259" key="2">
    <source>
        <dbReference type="Pfam" id="PF22725"/>
    </source>
</evidence>
<name>A0A4Q8L1J6_9STRE</name>
<dbReference type="InterPro" id="IPR055170">
    <property type="entry name" value="GFO_IDH_MocA-like_dom"/>
</dbReference>
<dbReference type="PANTHER" id="PTHR43054">
    <property type="match status" value="1"/>
</dbReference>